<dbReference type="PANTHER" id="PTHR45036">
    <property type="entry name" value="METHYLTRANSFERASE LIKE 7B"/>
    <property type="match status" value="1"/>
</dbReference>
<reference evidence="2 3" key="1">
    <citation type="journal article" date="2016" name="Mol. Biol. Evol.">
        <title>Comparative Genomics of Early-Diverging Mushroom-Forming Fungi Provides Insights into the Origins of Lignocellulose Decay Capabilities.</title>
        <authorList>
            <person name="Nagy L.G."/>
            <person name="Riley R."/>
            <person name="Tritt A."/>
            <person name="Adam C."/>
            <person name="Daum C."/>
            <person name="Floudas D."/>
            <person name="Sun H."/>
            <person name="Yadav J.S."/>
            <person name="Pangilinan J."/>
            <person name="Larsson K.H."/>
            <person name="Matsuura K."/>
            <person name="Barry K."/>
            <person name="Labutti K."/>
            <person name="Kuo R."/>
            <person name="Ohm R.A."/>
            <person name="Bhattacharya S.S."/>
            <person name="Shirouzu T."/>
            <person name="Yoshinaga Y."/>
            <person name="Martin F.M."/>
            <person name="Grigoriev I.V."/>
            <person name="Hibbett D.S."/>
        </authorList>
    </citation>
    <scope>NUCLEOTIDE SEQUENCE [LARGE SCALE GENOMIC DNA]</scope>
    <source>
        <strain evidence="2 3">CBS 109695</strain>
    </source>
</reference>
<dbReference type="OrthoDB" id="540004at2759"/>
<dbReference type="InterPro" id="IPR029063">
    <property type="entry name" value="SAM-dependent_MTases_sf"/>
</dbReference>
<dbReference type="PANTHER" id="PTHR45036:SF1">
    <property type="entry name" value="METHYLTRANSFERASE LIKE 7A"/>
    <property type="match status" value="1"/>
</dbReference>
<accession>A0A166LFW5</accession>
<dbReference type="SUPFAM" id="SSF53335">
    <property type="entry name" value="S-adenosyl-L-methionine-dependent methyltransferases"/>
    <property type="match status" value="1"/>
</dbReference>
<evidence type="ECO:0008006" key="4">
    <source>
        <dbReference type="Google" id="ProtNLM"/>
    </source>
</evidence>
<dbReference type="EMBL" id="KV417536">
    <property type="protein sequence ID" value="KZP22912.1"/>
    <property type="molecule type" value="Genomic_DNA"/>
</dbReference>
<dbReference type="InterPro" id="IPR052356">
    <property type="entry name" value="Thiol_S-MT"/>
</dbReference>
<name>A0A166LFW5_9AGAM</name>
<dbReference type="Proteomes" id="UP000076532">
    <property type="component" value="Unassembled WGS sequence"/>
</dbReference>
<protein>
    <recommendedName>
        <fullName evidence="4">S-adenosyl-L-methionine-dependent methyltransferase</fullName>
    </recommendedName>
</protein>
<sequence length="262" mass="29238">MKIRAAIAPLFEIQTAIWIALWPTMLVLWHAPALLLTPSKISQVFMKHVWSVLSKGIDADSATQALKQALIYANAHGSVLDLGAGTGHTAMYLDRSRVTMYIPLEPNILMHPAIRASAAAAGFTESDGTLLILACGAEDTTAIQQLTSLGQPHAIDTIISVLTLCTIPRPEASLKALVRDVLKRGGVFLFYEHVLSPRVDVARAQRFWTPFWKVFFDGCRLDRPTHLWVERMDGWADKEVWGKEGEDEENVWWHRLGKFVKA</sequence>
<feature type="transmembrane region" description="Helical" evidence="1">
    <location>
        <begin position="16"/>
        <end position="37"/>
    </location>
</feature>
<organism evidence="2 3">
    <name type="scientific">Athelia psychrophila</name>
    <dbReference type="NCBI Taxonomy" id="1759441"/>
    <lineage>
        <taxon>Eukaryota</taxon>
        <taxon>Fungi</taxon>
        <taxon>Dikarya</taxon>
        <taxon>Basidiomycota</taxon>
        <taxon>Agaricomycotina</taxon>
        <taxon>Agaricomycetes</taxon>
        <taxon>Agaricomycetidae</taxon>
        <taxon>Atheliales</taxon>
        <taxon>Atheliaceae</taxon>
        <taxon>Athelia</taxon>
    </lineage>
</organism>
<evidence type="ECO:0000313" key="3">
    <source>
        <dbReference type="Proteomes" id="UP000076532"/>
    </source>
</evidence>
<dbReference type="Pfam" id="PF13489">
    <property type="entry name" value="Methyltransf_23"/>
    <property type="match status" value="1"/>
</dbReference>
<keyword evidence="1" id="KW-0812">Transmembrane</keyword>
<keyword evidence="1" id="KW-0472">Membrane</keyword>
<dbReference type="AlphaFoldDB" id="A0A166LFW5"/>
<keyword evidence="1" id="KW-1133">Transmembrane helix</keyword>
<dbReference type="Gene3D" id="3.40.50.150">
    <property type="entry name" value="Vaccinia Virus protein VP39"/>
    <property type="match status" value="1"/>
</dbReference>
<gene>
    <name evidence="2" type="ORF">FIBSPDRAFT_824070</name>
</gene>
<evidence type="ECO:0000256" key="1">
    <source>
        <dbReference type="SAM" id="Phobius"/>
    </source>
</evidence>
<dbReference type="STRING" id="436010.A0A166LFW5"/>
<evidence type="ECO:0000313" key="2">
    <source>
        <dbReference type="EMBL" id="KZP22912.1"/>
    </source>
</evidence>
<keyword evidence="3" id="KW-1185">Reference proteome</keyword>
<proteinExistence type="predicted"/>